<comment type="caution">
    <text evidence="2">The sequence shown here is derived from an EMBL/GenBank/DDBJ whole genome shotgun (WGS) entry which is preliminary data.</text>
</comment>
<evidence type="ECO:0000313" key="2">
    <source>
        <dbReference type="EMBL" id="KAA1248547.1"/>
    </source>
</evidence>
<keyword evidence="1" id="KW-0812">Transmembrane</keyword>
<feature type="transmembrane region" description="Helical" evidence="1">
    <location>
        <begin position="20"/>
        <end position="40"/>
    </location>
</feature>
<sequence length="72" mass="7299">MTSQGRGGTAWRRPGSHRRWPLVSGGGWLHLVGATCAALVRLAPSAAVIVVVVSGGVRMVPAAAATAAAWPL</sequence>
<dbReference type="Proteomes" id="UP000324701">
    <property type="component" value="Unassembled WGS sequence"/>
</dbReference>
<accession>A0A5B1BIR5</accession>
<dbReference type="AlphaFoldDB" id="A0A5B1BIR5"/>
<keyword evidence="3" id="KW-1185">Reference proteome</keyword>
<evidence type="ECO:0000256" key="1">
    <source>
        <dbReference type="SAM" id="Phobius"/>
    </source>
</evidence>
<organism evidence="2 3">
    <name type="scientific">Mycobacterium simiae</name>
    <name type="common">Mycobacterium habana</name>
    <dbReference type="NCBI Taxonomy" id="1784"/>
    <lineage>
        <taxon>Bacteria</taxon>
        <taxon>Bacillati</taxon>
        <taxon>Actinomycetota</taxon>
        <taxon>Actinomycetes</taxon>
        <taxon>Mycobacteriales</taxon>
        <taxon>Mycobacteriaceae</taxon>
        <taxon>Mycobacterium</taxon>
        <taxon>Mycobacterium simiae complex</taxon>
    </lineage>
</organism>
<feature type="transmembrane region" description="Helical" evidence="1">
    <location>
        <begin position="46"/>
        <end position="70"/>
    </location>
</feature>
<dbReference type="EMBL" id="VTZN01000150">
    <property type="protein sequence ID" value="KAA1248547.1"/>
    <property type="molecule type" value="Genomic_DNA"/>
</dbReference>
<proteinExistence type="predicted"/>
<evidence type="ECO:0000313" key="3">
    <source>
        <dbReference type="Proteomes" id="UP000324701"/>
    </source>
</evidence>
<keyword evidence="1" id="KW-0472">Membrane</keyword>
<keyword evidence="1" id="KW-1133">Transmembrane helix</keyword>
<dbReference type="RefSeq" id="WP_149655605.1">
    <property type="nucleotide sequence ID" value="NZ_VTZN01000150.1"/>
</dbReference>
<protein>
    <submittedName>
        <fullName evidence="2">Uncharacterized protein</fullName>
    </submittedName>
</protein>
<reference evidence="2 3" key="1">
    <citation type="submission" date="2019-09" db="EMBL/GenBank/DDBJ databases">
        <title>Report of infection by Mycobacterium simiae a patient suffering from pulmonary tuberculosis.</title>
        <authorList>
            <person name="Mohanty P.S."/>
            <person name="Bansal A.K."/>
            <person name="Singh H."/>
            <person name="Sharma S."/>
            <person name="Patil S.A."/>
            <person name="Upadhaya P."/>
            <person name="Singh P.K."/>
            <person name="Kumar D."/>
            <person name="Kumar S."/>
            <person name="Singh R.K."/>
            <person name="Chaudhary B."/>
        </authorList>
    </citation>
    <scope>NUCLEOTIDE SEQUENCE [LARGE SCALE GENOMIC DNA]</scope>
    <source>
        <strain evidence="2 3">JAL-560-SIM</strain>
    </source>
</reference>
<name>A0A5B1BIR5_MYCSI</name>
<gene>
    <name evidence="2" type="ORF">F0Q45_20030</name>
</gene>